<keyword evidence="2" id="KW-1185">Reference proteome</keyword>
<dbReference type="AlphaFoldDB" id="A0A078AZ63"/>
<evidence type="ECO:0000313" key="2">
    <source>
        <dbReference type="Proteomes" id="UP000039865"/>
    </source>
</evidence>
<dbReference type="Gene3D" id="3.60.10.10">
    <property type="entry name" value="Endonuclease/exonuclease/phosphatase"/>
    <property type="match status" value="1"/>
</dbReference>
<dbReference type="EMBL" id="CCKQ01014705">
    <property type="protein sequence ID" value="CDW86497.1"/>
    <property type="molecule type" value="Genomic_DNA"/>
</dbReference>
<dbReference type="InterPro" id="IPR036691">
    <property type="entry name" value="Endo/exonu/phosph_ase_sf"/>
</dbReference>
<organism evidence="1 2">
    <name type="scientific">Stylonychia lemnae</name>
    <name type="common">Ciliate</name>
    <dbReference type="NCBI Taxonomy" id="5949"/>
    <lineage>
        <taxon>Eukaryota</taxon>
        <taxon>Sar</taxon>
        <taxon>Alveolata</taxon>
        <taxon>Ciliophora</taxon>
        <taxon>Intramacronucleata</taxon>
        <taxon>Spirotrichea</taxon>
        <taxon>Stichotrichia</taxon>
        <taxon>Sporadotrichida</taxon>
        <taxon>Oxytrichidae</taxon>
        <taxon>Stylonychinae</taxon>
        <taxon>Stylonychia</taxon>
    </lineage>
</organism>
<dbReference type="Proteomes" id="UP000039865">
    <property type="component" value="Unassembled WGS sequence"/>
</dbReference>
<proteinExistence type="predicted"/>
<reference evidence="1 2" key="1">
    <citation type="submission" date="2014-06" db="EMBL/GenBank/DDBJ databases">
        <authorList>
            <person name="Swart Estienne"/>
        </authorList>
    </citation>
    <scope>NUCLEOTIDE SEQUENCE [LARGE SCALE GENOMIC DNA]</scope>
    <source>
        <strain evidence="1 2">130c</strain>
    </source>
</reference>
<name>A0A078AZ63_STYLE</name>
<dbReference type="InParanoid" id="A0A078AZ63"/>
<gene>
    <name evidence="1" type="primary">Contig14674.g15631</name>
    <name evidence="1" type="ORF">STYLEM_15592</name>
</gene>
<evidence type="ECO:0000313" key="1">
    <source>
        <dbReference type="EMBL" id="CDW86497.1"/>
    </source>
</evidence>
<accession>A0A078AZ63</accession>
<protein>
    <submittedName>
        <fullName evidence="1">Uncharacterized protein</fullName>
    </submittedName>
</protein>
<dbReference type="SUPFAM" id="SSF56219">
    <property type="entry name" value="DNase I-like"/>
    <property type="match status" value="1"/>
</dbReference>
<sequence length="423" mass="49945">MKFMFFKAEAIQGKILTIYEMLESQQPDILIITDTQYSQNQDIQFFGYQFFKTMSSKMSGVIILVKYQLKAHLVEMYNDSQLTVEISIDNQKLFVLAANMFIEAEWKSFKNLVKNLKDIYLNPKVVICGNFNKFYYQLQRIKQKYNFNWADQLTVNQEIIPQFRDEINALVTSEDIVEMKRQKYDGIASEVYQCLIALNTYKKQVFIGDREFYSKKRVSQFLRRMYNFSLTKDPSYIIKKSVYKTVASTHVFRPQQMFNMPYEKDWFQKRSQFKENIWSIKLQKIDKALRFKNIDINKFYNKIQKAIKHGNFCENAHGTLDGRGVEVYAKHYGQIYSDPSLEISKIMDSKNLPDQILKEFLERGIQNLKIGQGLSRDLIPDDCFSKQLLIDKVFYERDSIFNSAERLSVAEKAKALIISKNNK</sequence>